<dbReference type="PRINTS" id="PR00081">
    <property type="entry name" value="GDHRDH"/>
</dbReference>
<dbReference type="RefSeq" id="WP_167185664.1">
    <property type="nucleotide sequence ID" value="NZ_JAASQL010000001.1"/>
</dbReference>
<accession>A0ABX0U7P8</accession>
<dbReference type="Gene3D" id="3.40.50.720">
    <property type="entry name" value="NAD(P)-binding Rossmann-like Domain"/>
    <property type="match status" value="1"/>
</dbReference>
<comment type="caution">
    <text evidence="4">The sequence shown here is derived from an EMBL/GenBank/DDBJ whole genome shotgun (WGS) entry which is preliminary data.</text>
</comment>
<sequence>MKKIIVITGAAGGVGSLLAKGLAKKGHHIVCVGRSEAGVKKLADTINANIKEGSASIALADMSEPKQVDECAKTISKEFDGFDVWINNVGVNNHNAIGPSWELEPQNWWTEVNLNLYTAYLGTRAAISCMKDKNKGYIINLGGGGVQEPKPFGSAYGAAKSAIVKFTETVSIELAQEKINIKAFSFNPGFIKNDRTEILVESKVCKKYMPKLEAVLKYGVMSNAQDSVDLINTIISGSADALAGKYFFADDKNIEEAIANSKAFVREEKNLLRVK</sequence>
<organism evidence="4 5">
    <name type="scientific">Wenyingzhuangia heitensis</name>
    <dbReference type="NCBI Taxonomy" id="1487859"/>
    <lineage>
        <taxon>Bacteria</taxon>
        <taxon>Pseudomonadati</taxon>
        <taxon>Bacteroidota</taxon>
        <taxon>Flavobacteriia</taxon>
        <taxon>Flavobacteriales</taxon>
        <taxon>Flavobacteriaceae</taxon>
        <taxon>Wenyingzhuangia</taxon>
    </lineage>
</organism>
<reference evidence="4 5" key="1">
    <citation type="submission" date="2020-03" db="EMBL/GenBank/DDBJ databases">
        <title>Genomic Encyclopedia of Type Strains, Phase IV (KMG-IV): sequencing the most valuable type-strain genomes for metagenomic binning, comparative biology and taxonomic classification.</title>
        <authorList>
            <person name="Goeker M."/>
        </authorList>
    </citation>
    <scope>NUCLEOTIDE SEQUENCE [LARGE SCALE GENOMIC DNA]</scope>
    <source>
        <strain evidence="4 5">DSM 101599</strain>
    </source>
</reference>
<proteinExistence type="inferred from homology"/>
<evidence type="ECO:0000256" key="2">
    <source>
        <dbReference type="ARBA" id="ARBA00023002"/>
    </source>
</evidence>
<evidence type="ECO:0000256" key="3">
    <source>
        <dbReference type="RuleBase" id="RU000363"/>
    </source>
</evidence>
<evidence type="ECO:0000313" key="4">
    <source>
        <dbReference type="EMBL" id="NIJ44864.1"/>
    </source>
</evidence>
<protein>
    <submittedName>
        <fullName evidence="4">Short-subunit dehydrogenase</fullName>
    </submittedName>
</protein>
<dbReference type="CDD" id="cd05233">
    <property type="entry name" value="SDR_c"/>
    <property type="match status" value="1"/>
</dbReference>
<dbReference type="Proteomes" id="UP000745859">
    <property type="component" value="Unassembled WGS sequence"/>
</dbReference>
<comment type="similarity">
    <text evidence="1 3">Belongs to the short-chain dehydrogenases/reductases (SDR) family.</text>
</comment>
<dbReference type="EMBL" id="JAASQL010000001">
    <property type="protein sequence ID" value="NIJ44864.1"/>
    <property type="molecule type" value="Genomic_DNA"/>
</dbReference>
<dbReference type="SUPFAM" id="SSF51735">
    <property type="entry name" value="NAD(P)-binding Rossmann-fold domains"/>
    <property type="match status" value="1"/>
</dbReference>
<dbReference type="PRINTS" id="PR00080">
    <property type="entry name" value="SDRFAMILY"/>
</dbReference>
<gene>
    <name evidence="4" type="ORF">FHR24_001303</name>
</gene>
<evidence type="ECO:0000313" key="5">
    <source>
        <dbReference type="Proteomes" id="UP000745859"/>
    </source>
</evidence>
<dbReference type="Pfam" id="PF00106">
    <property type="entry name" value="adh_short"/>
    <property type="match status" value="1"/>
</dbReference>
<dbReference type="InterPro" id="IPR036291">
    <property type="entry name" value="NAD(P)-bd_dom_sf"/>
</dbReference>
<evidence type="ECO:0000256" key="1">
    <source>
        <dbReference type="ARBA" id="ARBA00006484"/>
    </source>
</evidence>
<dbReference type="PANTHER" id="PTHR42760">
    <property type="entry name" value="SHORT-CHAIN DEHYDROGENASES/REDUCTASES FAMILY MEMBER"/>
    <property type="match status" value="1"/>
</dbReference>
<dbReference type="InterPro" id="IPR002347">
    <property type="entry name" value="SDR_fam"/>
</dbReference>
<name>A0ABX0U7P8_9FLAO</name>
<dbReference type="PANTHER" id="PTHR42760:SF115">
    <property type="entry name" value="3-OXOACYL-[ACYL-CARRIER-PROTEIN] REDUCTASE FABG"/>
    <property type="match status" value="1"/>
</dbReference>
<keyword evidence="2" id="KW-0560">Oxidoreductase</keyword>
<keyword evidence="5" id="KW-1185">Reference proteome</keyword>